<accession>A0A5C3MJI4</accession>
<protein>
    <recommendedName>
        <fullName evidence="2">DUF6534 domain-containing protein</fullName>
    </recommendedName>
</protein>
<name>A0A5C3MJI4_9AGAR</name>
<feature type="transmembrane region" description="Helical" evidence="1">
    <location>
        <begin position="6"/>
        <end position="26"/>
    </location>
</feature>
<evidence type="ECO:0000256" key="1">
    <source>
        <dbReference type="SAM" id="Phobius"/>
    </source>
</evidence>
<evidence type="ECO:0000313" key="4">
    <source>
        <dbReference type="Proteomes" id="UP000308652"/>
    </source>
</evidence>
<keyword evidence="1" id="KW-0472">Membrane</keyword>
<dbReference type="OrthoDB" id="3066761at2759"/>
<dbReference type="Proteomes" id="UP000308652">
    <property type="component" value="Unassembled WGS sequence"/>
</dbReference>
<gene>
    <name evidence="3" type="ORF">BDQ12DRAFT_672302</name>
</gene>
<dbReference type="AlphaFoldDB" id="A0A5C3MJI4"/>
<keyword evidence="4" id="KW-1185">Reference proteome</keyword>
<sequence>VLSVILAGFGIAILRTLLILSVFRIIPIEFSQRYDFLQTKTADDTRSTLLKICVSAFHGLAVLAEGIITTTFCSVFRESKAVSISIGTIDVVKRLFLYSITRGALLCVLQIGHLVMYLNQPQENFFVMALHLILYQLYAMTTCELNERPRLRDHMEDDIGPLVFAQESATPNTSHQESETEQST</sequence>
<reference evidence="3 4" key="1">
    <citation type="journal article" date="2019" name="Nat. Ecol. Evol.">
        <title>Megaphylogeny resolves global patterns of mushroom evolution.</title>
        <authorList>
            <person name="Varga T."/>
            <person name="Krizsan K."/>
            <person name="Foldi C."/>
            <person name="Dima B."/>
            <person name="Sanchez-Garcia M."/>
            <person name="Sanchez-Ramirez S."/>
            <person name="Szollosi G.J."/>
            <person name="Szarkandi J.G."/>
            <person name="Papp V."/>
            <person name="Albert L."/>
            <person name="Andreopoulos W."/>
            <person name="Angelini C."/>
            <person name="Antonin V."/>
            <person name="Barry K.W."/>
            <person name="Bougher N.L."/>
            <person name="Buchanan P."/>
            <person name="Buyck B."/>
            <person name="Bense V."/>
            <person name="Catcheside P."/>
            <person name="Chovatia M."/>
            <person name="Cooper J."/>
            <person name="Damon W."/>
            <person name="Desjardin D."/>
            <person name="Finy P."/>
            <person name="Geml J."/>
            <person name="Haridas S."/>
            <person name="Hughes K."/>
            <person name="Justo A."/>
            <person name="Karasinski D."/>
            <person name="Kautmanova I."/>
            <person name="Kiss B."/>
            <person name="Kocsube S."/>
            <person name="Kotiranta H."/>
            <person name="LaButti K.M."/>
            <person name="Lechner B.E."/>
            <person name="Liimatainen K."/>
            <person name="Lipzen A."/>
            <person name="Lukacs Z."/>
            <person name="Mihaltcheva S."/>
            <person name="Morgado L.N."/>
            <person name="Niskanen T."/>
            <person name="Noordeloos M.E."/>
            <person name="Ohm R.A."/>
            <person name="Ortiz-Santana B."/>
            <person name="Ovrebo C."/>
            <person name="Racz N."/>
            <person name="Riley R."/>
            <person name="Savchenko A."/>
            <person name="Shiryaev A."/>
            <person name="Soop K."/>
            <person name="Spirin V."/>
            <person name="Szebenyi C."/>
            <person name="Tomsovsky M."/>
            <person name="Tulloss R.E."/>
            <person name="Uehling J."/>
            <person name="Grigoriev I.V."/>
            <person name="Vagvolgyi C."/>
            <person name="Papp T."/>
            <person name="Martin F.M."/>
            <person name="Miettinen O."/>
            <person name="Hibbett D.S."/>
            <person name="Nagy L.G."/>
        </authorList>
    </citation>
    <scope>NUCLEOTIDE SEQUENCE [LARGE SCALE GENOMIC DNA]</scope>
    <source>
        <strain evidence="3 4">CBS 166.37</strain>
    </source>
</reference>
<feature type="domain" description="DUF6534" evidence="2">
    <location>
        <begin position="62"/>
        <end position="148"/>
    </location>
</feature>
<dbReference type="InterPro" id="IPR045339">
    <property type="entry name" value="DUF6534"/>
</dbReference>
<dbReference type="STRING" id="68775.A0A5C3MJI4"/>
<dbReference type="Pfam" id="PF20152">
    <property type="entry name" value="DUF6534"/>
    <property type="match status" value="1"/>
</dbReference>
<proteinExistence type="predicted"/>
<dbReference type="EMBL" id="ML213590">
    <property type="protein sequence ID" value="TFK44048.1"/>
    <property type="molecule type" value="Genomic_DNA"/>
</dbReference>
<feature type="transmembrane region" description="Helical" evidence="1">
    <location>
        <begin position="95"/>
        <end position="119"/>
    </location>
</feature>
<evidence type="ECO:0000259" key="2">
    <source>
        <dbReference type="Pfam" id="PF20152"/>
    </source>
</evidence>
<keyword evidence="1" id="KW-1133">Transmembrane helix</keyword>
<feature type="non-terminal residue" evidence="3">
    <location>
        <position position="1"/>
    </location>
</feature>
<organism evidence="3 4">
    <name type="scientific">Crucibulum laeve</name>
    <dbReference type="NCBI Taxonomy" id="68775"/>
    <lineage>
        <taxon>Eukaryota</taxon>
        <taxon>Fungi</taxon>
        <taxon>Dikarya</taxon>
        <taxon>Basidiomycota</taxon>
        <taxon>Agaricomycotina</taxon>
        <taxon>Agaricomycetes</taxon>
        <taxon>Agaricomycetidae</taxon>
        <taxon>Agaricales</taxon>
        <taxon>Agaricineae</taxon>
        <taxon>Nidulariaceae</taxon>
        <taxon>Crucibulum</taxon>
    </lineage>
</organism>
<keyword evidence="1" id="KW-0812">Transmembrane</keyword>
<evidence type="ECO:0000313" key="3">
    <source>
        <dbReference type="EMBL" id="TFK44048.1"/>
    </source>
</evidence>